<evidence type="ECO:0000256" key="2">
    <source>
        <dbReference type="ARBA" id="ARBA00007758"/>
    </source>
</evidence>
<keyword evidence="5" id="KW-0676">Redox-active center</keyword>
<proteinExistence type="inferred from homology"/>
<keyword evidence="3" id="KW-0201">Cytochrome c-type biogenesis</keyword>
<dbReference type="InterPro" id="IPR050553">
    <property type="entry name" value="Thioredoxin_ResA/DsbE_sf"/>
</dbReference>
<protein>
    <recommendedName>
        <fullName evidence="6">Thioredoxin domain-containing protein</fullName>
    </recommendedName>
</protein>
<dbReference type="NCBIfam" id="TIGR00385">
    <property type="entry name" value="dsbE"/>
    <property type="match status" value="1"/>
</dbReference>
<reference evidence="7 8" key="1">
    <citation type="submission" date="2015-03" db="EMBL/GenBank/DDBJ databases">
        <authorList>
            <person name="Krishnan R."/>
            <person name="Midha S."/>
            <person name="Patil P.B."/>
            <person name="Rameshkumar N."/>
        </authorList>
    </citation>
    <scope>NUCLEOTIDE SEQUENCE [LARGE SCALE GENOMIC DNA]</scope>
    <source>
        <strain evidence="7 8">L1E11</strain>
    </source>
</reference>
<keyword evidence="8" id="KW-1185">Reference proteome</keyword>
<evidence type="ECO:0000313" key="8">
    <source>
        <dbReference type="Proteomes" id="UP000248090"/>
    </source>
</evidence>
<evidence type="ECO:0000256" key="3">
    <source>
        <dbReference type="ARBA" id="ARBA00022748"/>
    </source>
</evidence>
<dbReference type="Gene3D" id="3.40.30.10">
    <property type="entry name" value="Glutaredoxin"/>
    <property type="match status" value="1"/>
</dbReference>
<name>A0ABX5LRQ0_9GAMM</name>
<comment type="caution">
    <text evidence="7">The sequence shown here is derived from an EMBL/GenBank/DDBJ whole genome shotgun (WGS) entry which is preliminary data.</text>
</comment>
<dbReference type="RefSeq" id="WP_110189289.1">
    <property type="nucleotide sequence ID" value="NZ_CP177354.1"/>
</dbReference>
<evidence type="ECO:0000256" key="4">
    <source>
        <dbReference type="ARBA" id="ARBA00023157"/>
    </source>
</evidence>
<accession>A0ABX5LRQ0</accession>
<dbReference type="InterPro" id="IPR036249">
    <property type="entry name" value="Thioredoxin-like_sf"/>
</dbReference>
<dbReference type="InterPro" id="IPR013766">
    <property type="entry name" value="Thioredoxin_domain"/>
</dbReference>
<dbReference type="PROSITE" id="PS00194">
    <property type="entry name" value="THIOREDOXIN_1"/>
    <property type="match status" value="1"/>
</dbReference>
<dbReference type="EMBL" id="LAPT01000114">
    <property type="protein sequence ID" value="PXF29320.1"/>
    <property type="molecule type" value="Genomic_DNA"/>
</dbReference>
<gene>
    <name evidence="7" type="ORF">WH50_21345</name>
</gene>
<dbReference type="PANTHER" id="PTHR42852">
    <property type="entry name" value="THIOL:DISULFIDE INTERCHANGE PROTEIN DSBE"/>
    <property type="match status" value="1"/>
</dbReference>
<evidence type="ECO:0000313" key="7">
    <source>
        <dbReference type="EMBL" id="PXF29320.1"/>
    </source>
</evidence>
<dbReference type="Pfam" id="PF08534">
    <property type="entry name" value="Redoxin"/>
    <property type="match status" value="1"/>
</dbReference>
<feature type="domain" description="Thioredoxin" evidence="6">
    <location>
        <begin position="34"/>
        <end position="175"/>
    </location>
</feature>
<dbReference type="InterPro" id="IPR013740">
    <property type="entry name" value="Redoxin"/>
</dbReference>
<dbReference type="CDD" id="cd03010">
    <property type="entry name" value="TlpA_like_DsbE"/>
    <property type="match status" value="1"/>
</dbReference>
<dbReference type="Proteomes" id="UP000248090">
    <property type="component" value="Unassembled WGS sequence"/>
</dbReference>
<sequence>MRKALFFLPLIVAFGLGVLFWQSLGKDPSTLPSALINKPLPDFSLPTVEKSSELISAARLKGQPVLLNVWATWCPSCHMEHPYFMQLAKQGVPIIGINYKDDRASAMKWLAELGNPYLFSIFDEKGSLGFDLGVYGAPETYLIDKDGIIRYKHVGVVDERVWREQIQPIYERLKS</sequence>
<evidence type="ECO:0000259" key="6">
    <source>
        <dbReference type="PROSITE" id="PS51352"/>
    </source>
</evidence>
<evidence type="ECO:0000256" key="5">
    <source>
        <dbReference type="ARBA" id="ARBA00023284"/>
    </source>
</evidence>
<comment type="subcellular location">
    <subcellularLocation>
        <location evidence="1">Cell inner membrane</location>
        <topology evidence="1">Single-pass membrane protein</topology>
        <orientation evidence="1">Periplasmic side</orientation>
    </subcellularLocation>
</comment>
<keyword evidence="4" id="KW-1015">Disulfide bond</keyword>
<dbReference type="SUPFAM" id="SSF52833">
    <property type="entry name" value="Thioredoxin-like"/>
    <property type="match status" value="1"/>
</dbReference>
<dbReference type="PROSITE" id="PS51352">
    <property type="entry name" value="THIOREDOXIN_2"/>
    <property type="match status" value="1"/>
</dbReference>
<dbReference type="InterPro" id="IPR017937">
    <property type="entry name" value="Thioredoxin_CS"/>
</dbReference>
<dbReference type="PANTHER" id="PTHR42852:SF6">
    <property type="entry name" value="THIOL:DISULFIDE INTERCHANGE PROTEIN DSBE"/>
    <property type="match status" value="1"/>
</dbReference>
<evidence type="ECO:0000256" key="1">
    <source>
        <dbReference type="ARBA" id="ARBA00004383"/>
    </source>
</evidence>
<organism evidence="7 8">
    <name type="scientific">Pokkaliibacter plantistimulans</name>
    <dbReference type="NCBI Taxonomy" id="1635171"/>
    <lineage>
        <taxon>Bacteria</taxon>
        <taxon>Pseudomonadati</taxon>
        <taxon>Pseudomonadota</taxon>
        <taxon>Gammaproteobacteria</taxon>
        <taxon>Oceanospirillales</taxon>
        <taxon>Balneatrichaceae</taxon>
        <taxon>Pokkaliibacter</taxon>
    </lineage>
</organism>
<comment type="similarity">
    <text evidence="2">Belongs to the thioredoxin family. DsbE subfamily.</text>
</comment>
<dbReference type="InterPro" id="IPR004799">
    <property type="entry name" value="Periplasmic_diS_OxRdtase_DsbE"/>
</dbReference>